<gene>
    <name evidence="1" type="ORF">GUJ93_ZPchr0013g34162</name>
</gene>
<protein>
    <submittedName>
        <fullName evidence="1">Uncharacterized protein</fullName>
    </submittedName>
</protein>
<reference evidence="1" key="2">
    <citation type="submission" date="2021-02" db="EMBL/GenBank/DDBJ databases">
        <authorList>
            <person name="Kimball J.A."/>
            <person name="Haas M.W."/>
            <person name="Macchietto M."/>
            <person name="Kono T."/>
            <person name="Duquette J."/>
            <person name="Shao M."/>
        </authorList>
    </citation>
    <scope>NUCLEOTIDE SEQUENCE</scope>
    <source>
        <tissue evidence="1">Fresh leaf tissue</tissue>
    </source>
</reference>
<dbReference type="Proteomes" id="UP000729402">
    <property type="component" value="Unassembled WGS sequence"/>
</dbReference>
<organism evidence="1 2">
    <name type="scientific">Zizania palustris</name>
    <name type="common">Northern wild rice</name>
    <dbReference type="NCBI Taxonomy" id="103762"/>
    <lineage>
        <taxon>Eukaryota</taxon>
        <taxon>Viridiplantae</taxon>
        <taxon>Streptophyta</taxon>
        <taxon>Embryophyta</taxon>
        <taxon>Tracheophyta</taxon>
        <taxon>Spermatophyta</taxon>
        <taxon>Magnoliopsida</taxon>
        <taxon>Liliopsida</taxon>
        <taxon>Poales</taxon>
        <taxon>Poaceae</taxon>
        <taxon>BOP clade</taxon>
        <taxon>Oryzoideae</taxon>
        <taxon>Oryzeae</taxon>
        <taxon>Zizaniinae</taxon>
        <taxon>Zizania</taxon>
    </lineage>
</organism>
<proteinExistence type="predicted"/>
<sequence>MFVTAATHKGVSCSYAAWDRQRRRRATTVVIETDGSAQNNTTKLEVTRKKKAIIDISRVGKQENKFK</sequence>
<evidence type="ECO:0000313" key="2">
    <source>
        <dbReference type="Proteomes" id="UP000729402"/>
    </source>
</evidence>
<dbReference type="EMBL" id="JAAALK010000079">
    <property type="protein sequence ID" value="KAG8096318.1"/>
    <property type="molecule type" value="Genomic_DNA"/>
</dbReference>
<evidence type="ECO:0000313" key="1">
    <source>
        <dbReference type="EMBL" id="KAG8096318.1"/>
    </source>
</evidence>
<reference evidence="1" key="1">
    <citation type="journal article" date="2021" name="bioRxiv">
        <title>Whole Genome Assembly and Annotation of Northern Wild Rice, Zizania palustris L., Supports a Whole Genome Duplication in the Zizania Genus.</title>
        <authorList>
            <person name="Haas M."/>
            <person name="Kono T."/>
            <person name="Macchietto M."/>
            <person name="Millas R."/>
            <person name="McGilp L."/>
            <person name="Shao M."/>
            <person name="Duquette J."/>
            <person name="Hirsch C.N."/>
            <person name="Kimball J."/>
        </authorList>
    </citation>
    <scope>NUCLEOTIDE SEQUENCE</scope>
    <source>
        <tissue evidence="1">Fresh leaf tissue</tissue>
    </source>
</reference>
<name>A0A8J5WZB2_ZIZPA</name>
<comment type="caution">
    <text evidence="1">The sequence shown here is derived from an EMBL/GenBank/DDBJ whole genome shotgun (WGS) entry which is preliminary data.</text>
</comment>
<dbReference type="AlphaFoldDB" id="A0A8J5WZB2"/>
<keyword evidence="2" id="KW-1185">Reference proteome</keyword>
<accession>A0A8J5WZB2</accession>